<protein>
    <submittedName>
        <fullName evidence="4">YcnI family protein</fullName>
    </submittedName>
</protein>
<comment type="caution">
    <text evidence="4">The sequence shown here is derived from an EMBL/GenBank/DDBJ whole genome shotgun (WGS) entry which is preliminary data.</text>
</comment>
<gene>
    <name evidence="4" type="ORF">KDM92_09715</name>
</gene>
<dbReference type="AlphaFoldDB" id="A0A941I2Z0"/>
<dbReference type="Gene3D" id="2.60.40.2230">
    <property type="entry name" value="Uncharacterised protein YcnI-like PF07987, DUF1775"/>
    <property type="match status" value="1"/>
</dbReference>
<keyword evidence="2" id="KW-0732">Signal</keyword>
<feature type="signal peptide" evidence="2">
    <location>
        <begin position="1"/>
        <end position="19"/>
    </location>
</feature>
<reference evidence="4 5" key="1">
    <citation type="submission" date="2021-04" db="EMBL/GenBank/DDBJ databases">
        <title>novel species isolated from subtropical streams in China.</title>
        <authorList>
            <person name="Lu H."/>
        </authorList>
    </citation>
    <scope>NUCLEOTIDE SEQUENCE [LARGE SCALE GENOMIC DNA]</scope>
    <source>
        <strain evidence="4 5">BYS107W</strain>
    </source>
</reference>
<dbReference type="CDD" id="cd08545">
    <property type="entry name" value="YcnI_like"/>
    <property type="match status" value="1"/>
</dbReference>
<evidence type="ECO:0000256" key="1">
    <source>
        <dbReference type="SAM" id="MobiDB-lite"/>
    </source>
</evidence>
<evidence type="ECO:0000313" key="5">
    <source>
        <dbReference type="Proteomes" id="UP000680158"/>
    </source>
</evidence>
<dbReference type="Pfam" id="PF07987">
    <property type="entry name" value="DUF1775"/>
    <property type="match status" value="1"/>
</dbReference>
<evidence type="ECO:0000256" key="2">
    <source>
        <dbReference type="SAM" id="SignalP"/>
    </source>
</evidence>
<dbReference type="InterPro" id="IPR038507">
    <property type="entry name" value="YcnI-like_sf"/>
</dbReference>
<keyword evidence="5" id="KW-1185">Reference proteome</keyword>
<dbReference type="Proteomes" id="UP000680158">
    <property type="component" value="Unassembled WGS sequence"/>
</dbReference>
<dbReference type="EMBL" id="JAGSPM010000005">
    <property type="protein sequence ID" value="MBR7746857.1"/>
    <property type="molecule type" value="Genomic_DNA"/>
</dbReference>
<organism evidence="4 5">
    <name type="scientific">Undibacterium baiyunense</name>
    <dbReference type="NCBI Taxonomy" id="2828731"/>
    <lineage>
        <taxon>Bacteria</taxon>
        <taxon>Pseudomonadati</taxon>
        <taxon>Pseudomonadota</taxon>
        <taxon>Betaproteobacteria</taxon>
        <taxon>Burkholderiales</taxon>
        <taxon>Oxalobacteraceae</taxon>
        <taxon>Undibacterium</taxon>
    </lineage>
</organism>
<accession>A0A941I2Z0</accession>
<feature type="domain" description="YncI copper-binding" evidence="3">
    <location>
        <begin position="20"/>
        <end position="163"/>
    </location>
</feature>
<evidence type="ECO:0000259" key="3">
    <source>
        <dbReference type="Pfam" id="PF07987"/>
    </source>
</evidence>
<feature type="chain" id="PRO_5037544002" evidence="2">
    <location>
        <begin position="20"/>
        <end position="173"/>
    </location>
</feature>
<name>A0A941I2Z0_9BURK</name>
<proteinExistence type="predicted"/>
<feature type="region of interest" description="Disordered" evidence="1">
    <location>
        <begin position="150"/>
        <end position="173"/>
    </location>
</feature>
<sequence length="173" mass="18935">MKNLLLPLCLFTFTSIANAHVTLEQAKAKAGSYHKLTFKIGHGCEGSTTHTVKISLPEAATGAKPMLKPGWKIDTVSKTLSKPYESHGKTITTGVREVTWSGGQLPDAYYDEFSIQVKLSDEVGKQYFKVTQLCEKGRLDWIEIPTEGQSSKALKSPAPVLEVEAPNDIAPHH</sequence>
<dbReference type="RefSeq" id="WP_212684159.1">
    <property type="nucleotide sequence ID" value="NZ_JAGSPM010000005.1"/>
</dbReference>
<dbReference type="InterPro" id="IPR012533">
    <property type="entry name" value="YcnI-copper_dom"/>
</dbReference>
<evidence type="ECO:0000313" key="4">
    <source>
        <dbReference type="EMBL" id="MBR7746857.1"/>
    </source>
</evidence>